<dbReference type="PRINTS" id="PR01434">
    <property type="entry name" value="NADHDHGNASE5"/>
</dbReference>
<sequence length="486" mass="51361">MNFVLPEIDLGAIAPQLWLTATAILVLMVQAFVPLVTSRSLALLSIIGSLLSLVATLGLWGQEAVLFSGMIALDTFSLFFNVVFLLGAILTVLISVEYLEREQIAHGEYFALVLFATVGMMIMAAGVDLIAIFIGLEILSLSLYVLAGFMRQVLRSNESAMKYFLLGAFATGFFLYGIALLYGATGSTNLDRIFLIAGERGGWGNVLVMGGMGLLLVGFGFKVASVPFHMWTPDVYEGAPTPISAFMSTAAKAGAFAAFVRVFLYSLPGLAASWAPLLAGMAVLSMVVGTLLALVQRRNIKRLLAYSSIVHVGYLLLGLLSGGTEGGASVLFYLLAYTFMQVGAFAVVVYLGGQGEDDLSLARFSGVAVRHPVAALAFSLFLLSLAGIPPTAGFVGKFYIFSAAIQAGHIGLAVVGVLTSVVSLYYYLGVIVFMYMRDPVDLPERRPSAALVTALALAVAGTVEMGLFPGSLLDLAQQSVASLLGS</sequence>
<feature type="domain" description="NADH:quinone oxidoreductase/Mrp antiporter transmembrane" evidence="7">
    <location>
        <begin position="128"/>
        <end position="422"/>
    </location>
</feature>
<feature type="transmembrane region" description="Helical" evidence="5">
    <location>
        <begin position="303"/>
        <end position="324"/>
    </location>
</feature>
<keyword evidence="5" id="KW-0813">Transport</keyword>
<keyword evidence="5" id="KW-0874">Quinone</keyword>
<organism evidence="8 9">
    <name type="scientific">Tectimicrobiota bacterium</name>
    <dbReference type="NCBI Taxonomy" id="2528274"/>
    <lineage>
        <taxon>Bacteria</taxon>
        <taxon>Pseudomonadati</taxon>
        <taxon>Nitrospinota/Tectimicrobiota group</taxon>
        <taxon>Candidatus Tectimicrobiota</taxon>
    </lineage>
</organism>
<dbReference type="PANTHER" id="PTHR22773">
    <property type="entry name" value="NADH DEHYDROGENASE"/>
    <property type="match status" value="1"/>
</dbReference>
<comment type="caution">
    <text evidence="8">The sequence shown here is derived from an EMBL/GenBank/DDBJ whole genome shotgun (WGS) entry which is preliminary data.</text>
</comment>
<feature type="transmembrane region" description="Helical" evidence="5">
    <location>
        <begin position="330"/>
        <end position="352"/>
    </location>
</feature>
<keyword evidence="5" id="KW-0830">Ubiquinone</keyword>
<comment type="subcellular location">
    <subcellularLocation>
        <location evidence="5">Cell membrane</location>
        <topology evidence="5">Multi-pass membrane protein</topology>
    </subcellularLocation>
    <subcellularLocation>
        <location evidence="1">Endomembrane system</location>
        <topology evidence="1">Multi-pass membrane protein</topology>
    </subcellularLocation>
    <subcellularLocation>
        <location evidence="6">Membrane</location>
        <topology evidence="6">Multi-pass membrane protein</topology>
    </subcellularLocation>
</comment>
<feature type="transmembrane region" description="Helical" evidence="5">
    <location>
        <begin position="130"/>
        <end position="151"/>
    </location>
</feature>
<feature type="transmembrane region" description="Helical" evidence="5">
    <location>
        <begin position="449"/>
        <end position="468"/>
    </location>
</feature>
<dbReference type="EC" id="7.1.1.-" evidence="5"/>
<dbReference type="InterPro" id="IPR001750">
    <property type="entry name" value="ND/Mrp_TM"/>
</dbReference>
<evidence type="ECO:0000256" key="1">
    <source>
        <dbReference type="ARBA" id="ARBA00004127"/>
    </source>
</evidence>
<keyword evidence="2 5" id="KW-0812">Transmembrane</keyword>
<dbReference type="GO" id="GO:0005886">
    <property type="term" value="C:plasma membrane"/>
    <property type="evidence" value="ECO:0007669"/>
    <property type="project" value="UniProtKB-SubCell"/>
</dbReference>
<comment type="subunit">
    <text evidence="5">NDH-1 is composed of 14 different subunits. Subunits NuoA, H, J, K, L, M, N constitute the membrane sector of the complex.</text>
</comment>
<feature type="transmembrane region" description="Helical" evidence="5">
    <location>
        <begin position="163"/>
        <end position="183"/>
    </location>
</feature>
<feature type="transmembrane region" description="Helical" evidence="5">
    <location>
        <begin position="373"/>
        <end position="392"/>
    </location>
</feature>
<comment type="function">
    <text evidence="5">NDH-1 shuttles electrons from NADH, via FMN and iron-sulfur (Fe-S) centers, to quinones in the respiratory chain. The immediate electron acceptor for the enzyme in this species is believed to be ubiquinone. Couples the redox reaction to proton translocation (for every two electrons transferred, four hydrogen ions are translocated across the cytoplasmic membrane), and thus conserves the redox energy in a proton gradient.</text>
</comment>
<dbReference type="GO" id="GO:0012505">
    <property type="term" value="C:endomembrane system"/>
    <property type="evidence" value="ECO:0007669"/>
    <property type="project" value="UniProtKB-SubCell"/>
</dbReference>
<feature type="transmembrane region" description="Helical" evidence="5">
    <location>
        <begin position="66"/>
        <end position="94"/>
    </location>
</feature>
<keyword evidence="4 5" id="KW-0472">Membrane</keyword>
<feature type="transmembrane region" description="Helical" evidence="5">
    <location>
        <begin position="245"/>
        <end position="267"/>
    </location>
</feature>
<feature type="transmembrane region" description="Helical" evidence="5">
    <location>
        <begin position="398"/>
        <end position="428"/>
    </location>
</feature>
<feature type="transmembrane region" description="Helical" evidence="5">
    <location>
        <begin position="106"/>
        <end position="124"/>
    </location>
</feature>
<evidence type="ECO:0000313" key="9">
    <source>
        <dbReference type="Proteomes" id="UP000741360"/>
    </source>
</evidence>
<evidence type="ECO:0000256" key="6">
    <source>
        <dbReference type="RuleBase" id="RU000320"/>
    </source>
</evidence>
<dbReference type="GO" id="GO:0042773">
    <property type="term" value="P:ATP synthesis coupled electron transport"/>
    <property type="evidence" value="ECO:0007669"/>
    <property type="project" value="InterPro"/>
</dbReference>
<proteinExistence type="inferred from homology"/>
<evidence type="ECO:0000256" key="2">
    <source>
        <dbReference type="ARBA" id="ARBA00022692"/>
    </source>
</evidence>
<dbReference type="GO" id="GO:0050136">
    <property type="term" value="F:NADH dehydrogenase (quinone) (non-electrogenic) activity"/>
    <property type="evidence" value="ECO:0007669"/>
    <property type="project" value="UniProtKB-UniRule"/>
</dbReference>
<reference evidence="8" key="1">
    <citation type="submission" date="2020-07" db="EMBL/GenBank/DDBJ databases">
        <title>Huge and variable diversity of episymbiotic CPR bacteria and DPANN archaea in groundwater ecosystems.</title>
        <authorList>
            <person name="He C.Y."/>
            <person name="Keren R."/>
            <person name="Whittaker M."/>
            <person name="Farag I.F."/>
            <person name="Doudna J."/>
            <person name="Cate J.H.D."/>
            <person name="Banfield J.F."/>
        </authorList>
    </citation>
    <scope>NUCLEOTIDE SEQUENCE</scope>
    <source>
        <strain evidence="8">NC_groundwater_717_Ag_S-0.2um_59_8</strain>
    </source>
</reference>
<keyword evidence="3 5" id="KW-1133">Transmembrane helix</keyword>
<feature type="transmembrane region" description="Helical" evidence="5">
    <location>
        <begin position="12"/>
        <end position="33"/>
    </location>
</feature>
<protein>
    <recommendedName>
        <fullName evidence="5">NADH-quinone oxidoreductase subunit N</fullName>
        <ecNumber evidence="5">7.1.1.-</ecNumber>
    </recommendedName>
    <alternativeName>
        <fullName evidence="5">NADH dehydrogenase I subunit N</fullName>
    </alternativeName>
    <alternativeName>
        <fullName evidence="5">NDH-1 subunit N</fullName>
    </alternativeName>
</protein>
<dbReference type="Pfam" id="PF00361">
    <property type="entry name" value="Proton_antipo_M"/>
    <property type="match status" value="1"/>
</dbReference>
<keyword evidence="5" id="KW-1278">Translocase</keyword>
<dbReference type="GO" id="GO:0048038">
    <property type="term" value="F:quinone binding"/>
    <property type="evidence" value="ECO:0007669"/>
    <property type="project" value="UniProtKB-KW"/>
</dbReference>
<gene>
    <name evidence="5" type="primary">nuoN</name>
    <name evidence="8" type="ORF">HYY65_02780</name>
</gene>
<evidence type="ECO:0000259" key="7">
    <source>
        <dbReference type="Pfam" id="PF00361"/>
    </source>
</evidence>
<comment type="catalytic activity">
    <reaction evidence="5">
        <text>a quinone + NADH + 5 H(+)(in) = a quinol + NAD(+) + 4 H(+)(out)</text>
        <dbReference type="Rhea" id="RHEA:57888"/>
        <dbReference type="ChEBI" id="CHEBI:15378"/>
        <dbReference type="ChEBI" id="CHEBI:24646"/>
        <dbReference type="ChEBI" id="CHEBI:57540"/>
        <dbReference type="ChEBI" id="CHEBI:57945"/>
        <dbReference type="ChEBI" id="CHEBI:132124"/>
    </reaction>
</comment>
<evidence type="ECO:0000256" key="3">
    <source>
        <dbReference type="ARBA" id="ARBA00022989"/>
    </source>
</evidence>
<dbReference type="AlphaFoldDB" id="A0A932GN13"/>
<evidence type="ECO:0000256" key="4">
    <source>
        <dbReference type="ARBA" id="ARBA00023136"/>
    </source>
</evidence>
<keyword evidence="5" id="KW-0520">NAD</keyword>
<accession>A0A932GN13</accession>
<dbReference type="NCBIfam" id="TIGR01770">
    <property type="entry name" value="NDH_I_N"/>
    <property type="match status" value="1"/>
</dbReference>
<dbReference type="GO" id="GO:0008137">
    <property type="term" value="F:NADH dehydrogenase (ubiquinone) activity"/>
    <property type="evidence" value="ECO:0007669"/>
    <property type="project" value="InterPro"/>
</dbReference>
<evidence type="ECO:0000256" key="5">
    <source>
        <dbReference type="HAMAP-Rule" id="MF_00445"/>
    </source>
</evidence>
<feature type="transmembrane region" description="Helical" evidence="5">
    <location>
        <begin position="203"/>
        <end position="224"/>
    </location>
</feature>
<feature type="transmembrane region" description="Helical" evidence="5">
    <location>
        <begin position="273"/>
        <end position="294"/>
    </location>
</feature>
<dbReference type="HAMAP" id="MF_00445">
    <property type="entry name" value="NDH1_NuoN_1"/>
    <property type="match status" value="1"/>
</dbReference>
<comment type="similarity">
    <text evidence="5">Belongs to the complex I subunit 2 family.</text>
</comment>
<evidence type="ECO:0000313" key="8">
    <source>
        <dbReference type="EMBL" id="MBI3013996.1"/>
    </source>
</evidence>
<dbReference type="Proteomes" id="UP000741360">
    <property type="component" value="Unassembled WGS sequence"/>
</dbReference>
<dbReference type="EMBL" id="JACPSX010000046">
    <property type="protein sequence ID" value="MBI3013996.1"/>
    <property type="molecule type" value="Genomic_DNA"/>
</dbReference>
<dbReference type="InterPro" id="IPR010096">
    <property type="entry name" value="NADH-Q_OxRdtase_suN/2"/>
</dbReference>
<name>A0A932GN13_UNCTE</name>
<feature type="transmembrane region" description="Helical" evidence="5">
    <location>
        <begin position="40"/>
        <end position="60"/>
    </location>
</feature>
<keyword evidence="5" id="KW-1003">Cell membrane</keyword>